<reference evidence="1" key="1">
    <citation type="submission" date="2023-07" db="EMBL/GenBank/DDBJ databases">
        <title>draft genome sequence of fig (Ficus carica).</title>
        <authorList>
            <person name="Takahashi T."/>
            <person name="Nishimura K."/>
        </authorList>
    </citation>
    <scope>NUCLEOTIDE SEQUENCE</scope>
</reference>
<dbReference type="Proteomes" id="UP001187192">
    <property type="component" value="Unassembled WGS sequence"/>
</dbReference>
<keyword evidence="2" id="KW-1185">Reference proteome</keyword>
<dbReference type="AlphaFoldDB" id="A0AA88CKU3"/>
<evidence type="ECO:0000313" key="2">
    <source>
        <dbReference type="Proteomes" id="UP001187192"/>
    </source>
</evidence>
<gene>
    <name evidence="1" type="ORF">TIFTF001_045326</name>
</gene>
<evidence type="ECO:0000313" key="1">
    <source>
        <dbReference type="EMBL" id="GMN20381.1"/>
    </source>
</evidence>
<name>A0AA88CKU3_FICCA</name>
<sequence length="107" mass="11910">MHRLPNDNSLEPLIYFRDGVVLDSKNVTLDSKNVTLQGVTFYSEPNTQGAHSFTLGLALTAKLKSTNTVDSATMGLTTTKYNSTYSILRIEPDGNLNIHTYYQYDTS</sequence>
<proteinExistence type="predicted"/>
<dbReference type="EMBL" id="BTGU01003882">
    <property type="protein sequence ID" value="GMN20381.1"/>
    <property type="molecule type" value="Genomic_DNA"/>
</dbReference>
<organism evidence="1 2">
    <name type="scientific">Ficus carica</name>
    <name type="common">Common fig</name>
    <dbReference type="NCBI Taxonomy" id="3494"/>
    <lineage>
        <taxon>Eukaryota</taxon>
        <taxon>Viridiplantae</taxon>
        <taxon>Streptophyta</taxon>
        <taxon>Embryophyta</taxon>
        <taxon>Tracheophyta</taxon>
        <taxon>Spermatophyta</taxon>
        <taxon>Magnoliopsida</taxon>
        <taxon>eudicotyledons</taxon>
        <taxon>Gunneridae</taxon>
        <taxon>Pentapetalae</taxon>
        <taxon>rosids</taxon>
        <taxon>fabids</taxon>
        <taxon>Rosales</taxon>
        <taxon>Moraceae</taxon>
        <taxon>Ficeae</taxon>
        <taxon>Ficus</taxon>
    </lineage>
</organism>
<comment type="caution">
    <text evidence="1">The sequence shown here is derived from an EMBL/GenBank/DDBJ whole genome shotgun (WGS) entry which is preliminary data.</text>
</comment>
<accession>A0AA88CKU3</accession>
<protein>
    <submittedName>
        <fullName evidence="1">Uncharacterized protein</fullName>
    </submittedName>
</protein>